<dbReference type="RefSeq" id="WP_088260749.1">
    <property type="nucleotide sequence ID" value="NZ_NIDE01000020.1"/>
</dbReference>
<dbReference type="EMBL" id="NIDE01000020">
    <property type="protein sequence ID" value="OWK34472.1"/>
    <property type="molecule type" value="Genomic_DNA"/>
</dbReference>
<accession>A0A225CYZ6</accession>
<dbReference type="OrthoDB" id="213198at2"/>
<feature type="transmembrane region" description="Helical" evidence="2">
    <location>
        <begin position="143"/>
        <end position="163"/>
    </location>
</feature>
<protein>
    <submittedName>
        <fullName evidence="3">Uncharacterized protein</fullName>
    </submittedName>
</protein>
<keyword evidence="4" id="KW-1185">Reference proteome</keyword>
<keyword evidence="2" id="KW-0472">Membrane</keyword>
<gene>
    <name evidence="3" type="ORF">FRUB_10443</name>
</gene>
<feature type="region of interest" description="Disordered" evidence="1">
    <location>
        <begin position="1"/>
        <end position="52"/>
    </location>
</feature>
<feature type="transmembrane region" description="Helical" evidence="2">
    <location>
        <begin position="193"/>
        <end position="210"/>
    </location>
</feature>
<proteinExistence type="predicted"/>
<feature type="transmembrane region" description="Helical" evidence="2">
    <location>
        <begin position="283"/>
        <end position="305"/>
    </location>
</feature>
<name>A0A225CYZ6_9BACT</name>
<evidence type="ECO:0000313" key="3">
    <source>
        <dbReference type="EMBL" id="OWK34472.1"/>
    </source>
</evidence>
<evidence type="ECO:0000256" key="2">
    <source>
        <dbReference type="SAM" id="Phobius"/>
    </source>
</evidence>
<feature type="transmembrane region" description="Helical" evidence="2">
    <location>
        <begin position="222"/>
        <end position="249"/>
    </location>
</feature>
<feature type="transmembrane region" description="Helical" evidence="2">
    <location>
        <begin position="354"/>
        <end position="377"/>
    </location>
</feature>
<comment type="caution">
    <text evidence="3">The sequence shown here is derived from an EMBL/GenBank/DDBJ whole genome shotgun (WGS) entry which is preliminary data.</text>
</comment>
<feature type="transmembrane region" description="Helical" evidence="2">
    <location>
        <begin position="441"/>
        <end position="462"/>
    </location>
</feature>
<dbReference type="Proteomes" id="UP000214646">
    <property type="component" value="Unassembled WGS sequence"/>
</dbReference>
<feature type="transmembrane region" description="Helical" evidence="2">
    <location>
        <begin position="170"/>
        <end position="187"/>
    </location>
</feature>
<organism evidence="3 4">
    <name type="scientific">Fimbriiglobus ruber</name>
    <dbReference type="NCBI Taxonomy" id="1908690"/>
    <lineage>
        <taxon>Bacteria</taxon>
        <taxon>Pseudomonadati</taxon>
        <taxon>Planctomycetota</taxon>
        <taxon>Planctomycetia</taxon>
        <taxon>Gemmatales</taxon>
        <taxon>Gemmataceae</taxon>
        <taxon>Fimbriiglobus</taxon>
    </lineage>
</organism>
<feature type="compositionally biased region" description="Pro residues" evidence="1">
    <location>
        <begin position="1"/>
        <end position="26"/>
    </location>
</feature>
<feature type="transmembrane region" description="Helical" evidence="2">
    <location>
        <begin position="397"/>
        <end position="420"/>
    </location>
</feature>
<evidence type="ECO:0000256" key="1">
    <source>
        <dbReference type="SAM" id="MobiDB-lite"/>
    </source>
</evidence>
<dbReference type="AlphaFoldDB" id="A0A225CYZ6"/>
<reference evidence="4" key="1">
    <citation type="submission" date="2017-06" db="EMBL/GenBank/DDBJ databases">
        <title>Genome analysis of Fimbriiglobus ruber SP5, the first member of the order Planctomycetales with confirmed chitinolytic capability.</title>
        <authorList>
            <person name="Ravin N.V."/>
            <person name="Rakitin A.L."/>
            <person name="Ivanova A.A."/>
            <person name="Beletsky A.V."/>
            <person name="Kulichevskaya I.S."/>
            <person name="Mardanov A.V."/>
            <person name="Dedysh S.N."/>
        </authorList>
    </citation>
    <scope>NUCLEOTIDE SEQUENCE [LARGE SCALE GENOMIC DNA]</scope>
    <source>
        <strain evidence="4">SP5</strain>
    </source>
</reference>
<keyword evidence="2" id="KW-0812">Transmembrane</keyword>
<feature type="transmembrane region" description="Helical" evidence="2">
    <location>
        <begin position="61"/>
        <end position="85"/>
    </location>
</feature>
<keyword evidence="2" id="KW-1133">Transmembrane helix</keyword>
<sequence length="1121" mass="122179">MKASPTPEPTPPAQPPAAEPSAPPAPTLTADATIVPGPVNPSEKPAASAPHPAAPATWPEWFGAVDFAVAILVLVAGFLAASFLARNSDLWLHLANGRLLSHGDFHPGKDPFSYTGADRPWVNSSWLFDLGAYALYAADQTGAALVAVKAVVFAAAFGCLLLIRRPGQSMLPWVVLSAVGVLAAAPYGSLRPVVGSMLFLSLTLLILFRAEWQPGSWRWPAVLAGLFWIWACTDVWFFLGPLTVALTWAGEWLNRFLSRNETDDRATAEGTSAFPAALPLPSLARATLLGVVASLLNPMFVAAVVRDPVEAVTQLVPMELGFTLPPDAVDDRELSRLALSPIDERYMKSSSRGYSANGLAAALVFAAGTVALVLGFTRLRATHILLWVAFGALALRHVVLIPFFAIVVIPITAAHLNALFARTRLGPWSNPNTRILLTSCAMLRVLSVIAVLAMVAAAYPGWLHPILGEPAYQNRVEWAAEPDPGLKRTAQTLAAWRASGALPESVRGFHASIDLGNHCAWFAPAEKVFIDGRYTFHRAEFPDFLDVRKVIALRITPPETRPDPAAVWGVCAARGADYLVAAKAVEQLDVIAFSVTGDNNPWVLWHLDGRSLVLARGTEQIPLTVLQSLQFNPARRAFAPDQEPLPAGKVFSAPPVEKEFLDRYLDRSQPTPLDVDDAQLWSAYAEGIQRKAVDQFQNSVYRWQFRVILGAVAGPLVTPATPEPPQAEDNQFALPVLVLRAARRAIAAAPDRHEGYRELIKAYRMQFAPVMDVPVPYLAGIAGMTEQQAQIMTAQVRFLARVPEPKKCTPDVRIAVVKEAMNLSETYQKTRQMDFAKGAVAKALAYAKELSHEEARFMNPRDKDNPLKAILSQIQEVEDRHTQFVRVQTDQVLMLPAANQQLVMAIQRQLPLKAMEIYKNHENDPGFDDQPLRIILELKLRAGLVEELVTDLTALDQKYRDQPQKLAGIRPLVEMAMRLGGDYQGAIGGLIDEMDKAIASAVPKEKARAAVALDFPAVTQGLMALTGAPAVIRYPDAKIPLIKAIGEWENTRGAIEIETLYRYDRGLLAIVSGSIAEAKLQLTQAAAPLGVDLARLDPNKAVRVKKYLELIQRSEAQAAGR</sequence>
<evidence type="ECO:0000313" key="4">
    <source>
        <dbReference type="Proteomes" id="UP000214646"/>
    </source>
</evidence>